<feature type="compositionally biased region" description="Low complexity" evidence="5">
    <location>
        <begin position="149"/>
        <end position="163"/>
    </location>
</feature>
<feature type="compositionally biased region" description="Basic and acidic residues" evidence="5">
    <location>
        <begin position="1555"/>
        <end position="1588"/>
    </location>
</feature>
<feature type="compositionally biased region" description="Low complexity" evidence="5">
    <location>
        <begin position="1730"/>
        <end position="1741"/>
    </location>
</feature>
<evidence type="ECO:0000259" key="8">
    <source>
        <dbReference type="Pfam" id="PF16134"/>
    </source>
</evidence>
<protein>
    <recommendedName>
        <fullName evidence="3">THO complex subunit 2</fullName>
    </recommendedName>
</protein>
<dbReference type="GO" id="GO:0003729">
    <property type="term" value="F:mRNA binding"/>
    <property type="evidence" value="ECO:0000318"/>
    <property type="project" value="GO_Central"/>
</dbReference>
<keyword evidence="10" id="KW-1185">Reference proteome</keyword>
<dbReference type="Pfam" id="PF11262">
    <property type="entry name" value="Tho2"/>
    <property type="match status" value="1"/>
</dbReference>
<reference evidence="9 10" key="2">
    <citation type="journal article" date="2008" name="Nature">
        <title>The Phaeodactylum genome reveals the evolutionary history of diatom genomes.</title>
        <authorList>
            <person name="Bowler C."/>
            <person name="Allen A.E."/>
            <person name="Badger J.H."/>
            <person name="Grimwood J."/>
            <person name="Jabbari K."/>
            <person name="Kuo A."/>
            <person name="Maheswari U."/>
            <person name="Martens C."/>
            <person name="Maumus F."/>
            <person name="Otillar R.P."/>
            <person name="Rayko E."/>
            <person name="Salamov A."/>
            <person name="Vandepoele K."/>
            <person name="Beszteri B."/>
            <person name="Gruber A."/>
            <person name="Heijde M."/>
            <person name="Katinka M."/>
            <person name="Mock T."/>
            <person name="Valentin K."/>
            <person name="Verret F."/>
            <person name="Berges J.A."/>
            <person name="Brownlee C."/>
            <person name="Cadoret J.P."/>
            <person name="Chiovitti A."/>
            <person name="Choi C.J."/>
            <person name="Coesel S."/>
            <person name="De Martino A."/>
            <person name="Detter J.C."/>
            <person name="Durkin C."/>
            <person name="Falciatore A."/>
            <person name="Fournet J."/>
            <person name="Haruta M."/>
            <person name="Huysman M.J."/>
            <person name="Jenkins B.D."/>
            <person name="Jiroutova K."/>
            <person name="Jorgensen R.E."/>
            <person name="Joubert Y."/>
            <person name="Kaplan A."/>
            <person name="Kroger N."/>
            <person name="Kroth P.G."/>
            <person name="La Roche J."/>
            <person name="Lindquist E."/>
            <person name="Lommer M."/>
            <person name="Martin-Jezequel V."/>
            <person name="Lopez P.J."/>
            <person name="Lucas S."/>
            <person name="Mangogna M."/>
            <person name="McGinnis K."/>
            <person name="Medlin L.K."/>
            <person name="Montsant A."/>
            <person name="Oudot-Le Secq M.P."/>
            <person name="Napoli C."/>
            <person name="Obornik M."/>
            <person name="Parker M.S."/>
            <person name="Petit J.L."/>
            <person name="Porcel B.M."/>
            <person name="Poulsen N."/>
            <person name="Robison M."/>
            <person name="Rychlewski L."/>
            <person name="Rynearson T.A."/>
            <person name="Schmutz J."/>
            <person name="Shapiro H."/>
            <person name="Siaut M."/>
            <person name="Stanley M."/>
            <person name="Sussman M.R."/>
            <person name="Taylor A.R."/>
            <person name="Vardi A."/>
            <person name="von Dassow P."/>
            <person name="Vyverman W."/>
            <person name="Willis A."/>
            <person name="Wyrwicz L.S."/>
            <person name="Rokhsar D.S."/>
            <person name="Weissenbach J."/>
            <person name="Armbrust E.V."/>
            <person name="Green B.R."/>
            <person name="Van de Peer Y."/>
            <person name="Grigoriev I.V."/>
        </authorList>
    </citation>
    <scope>NUCLEOTIDE SEQUENCE [LARGE SCALE GENOMIC DNA]</scope>
    <source>
        <strain evidence="9 10">CCMP1335</strain>
    </source>
</reference>
<evidence type="ECO:0000313" key="9">
    <source>
        <dbReference type="EMBL" id="EED91330.1"/>
    </source>
</evidence>
<comment type="similarity">
    <text evidence="2">Belongs to the THOC2 family.</text>
</comment>
<dbReference type="KEGG" id="tps:THAPSDRAFT_23279"/>
<dbReference type="PANTHER" id="PTHR21597:SF0">
    <property type="entry name" value="THO COMPLEX SUBUNIT 2"/>
    <property type="match status" value="1"/>
</dbReference>
<feature type="domain" description="THO complex subunit 2 N-terminal" evidence="8">
    <location>
        <begin position="790"/>
        <end position="892"/>
    </location>
</feature>
<dbReference type="GO" id="GO:0006406">
    <property type="term" value="P:mRNA export from nucleus"/>
    <property type="evidence" value="ECO:0000318"/>
    <property type="project" value="GO_Central"/>
</dbReference>
<evidence type="ECO:0000259" key="7">
    <source>
        <dbReference type="Pfam" id="PF11732"/>
    </source>
</evidence>
<dbReference type="Pfam" id="PF11732">
    <property type="entry name" value="Thoc2"/>
    <property type="match status" value="1"/>
</dbReference>
<dbReference type="GO" id="GO:0006397">
    <property type="term" value="P:mRNA processing"/>
    <property type="evidence" value="ECO:0007669"/>
    <property type="project" value="InterPro"/>
</dbReference>
<evidence type="ECO:0000256" key="3">
    <source>
        <dbReference type="ARBA" id="ARBA00019596"/>
    </source>
</evidence>
<organism evidence="9 10">
    <name type="scientific">Thalassiosira pseudonana</name>
    <name type="common">Marine diatom</name>
    <name type="synonym">Cyclotella nana</name>
    <dbReference type="NCBI Taxonomy" id="35128"/>
    <lineage>
        <taxon>Eukaryota</taxon>
        <taxon>Sar</taxon>
        <taxon>Stramenopiles</taxon>
        <taxon>Ochrophyta</taxon>
        <taxon>Bacillariophyta</taxon>
        <taxon>Coscinodiscophyceae</taxon>
        <taxon>Thalassiosirophycidae</taxon>
        <taxon>Thalassiosirales</taxon>
        <taxon>Thalassiosiraceae</taxon>
        <taxon>Thalassiosira</taxon>
    </lineage>
</organism>
<gene>
    <name evidence="9" type="ORF">THAPSDRAFT_23279</name>
</gene>
<feature type="domain" description="THO complex subunitTHOC2 N-terminal" evidence="7">
    <location>
        <begin position="895"/>
        <end position="973"/>
    </location>
</feature>
<dbReference type="PANTHER" id="PTHR21597">
    <property type="entry name" value="THO2 PROTEIN"/>
    <property type="match status" value="1"/>
</dbReference>
<dbReference type="Pfam" id="PF16134">
    <property type="entry name" value="THOC2_N"/>
    <property type="match status" value="2"/>
</dbReference>
<evidence type="ECO:0000256" key="1">
    <source>
        <dbReference type="ARBA" id="ARBA00004123"/>
    </source>
</evidence>
<evidence type="ECO:0000313" key="10">
    <source>
        <dbReference type="Proteomes" id="UP000001449"/>
    </source>
</evidence>
<dbReference type="HOGENOM" id="CLU_239345_0_0_1"/>
<feature type="compositionally biased region" description="Basic and acidic residues" evidence="5">
    <location>
        <begin position="1683"/>
        <end position="1697"/>
    </location>
</feature>
<dbReference type="OMA" id="YDNDAFA"/>
<feature type="compositionally biased region" description="Pro residues" evidence="5">
    <location>
        <begin position="1613"/>
        <end position="1625"/>
    </location>
</feature>
<reference evidence="9 10" key="1">
    <citation type="journal article" date="2004" name="Science">
        <title>The genome of the diatom Thalassiosira pseudonana: ecology, evolution, and metabolism.</title>
        <authorList>
            <person name="Armbrust E.V."/>
            <person name="Berges J.A."/>
            <person name="Bowler C."/>
            <person name="Green B.R."/>
            <person name="Martinez D."/>
            <person name="Putnam N.H."/>
            <person name="Zhou S."/>
            <person name="Allen A.E."/>
            <person name="Apt K.E."/>
            <person name="Bechner M."/>
            <person name="Brzezinski M.A."/>
            <person name="Chaal B.K."/>
            <person name="Chiovitti A."/>
            <person name="Davis A.K."/>
            <person name="Demarest M.S."/>
            <person name="Detter J.C."/>
            <person name="Glavina T."/>
            <person name="Goodstein D."/>
            <person name="Hadi M.Z."/>
            <person name="Hellsten U."/>
            <person name="Hildebrand M."/>
            <person name="Jenkins B.D."/>
            <person name="Jurka J."/>
            <person name="Kapitonov V.V."/>
            <person name="Kroger N."/>
            <person name="Lau W.W."/>
            <person name="Lane T.W."/>
            <person name="Larimer F.W."/>
            <person name="Lippmeier J.C."/>
            <person name="Lucas S."/>
            <person name="Medina M."/>
            <person name="Montsant A."/>
            <person name="Obornik M."/>
            <person name="Parker M.S."/>
            <person name="Palenik B."/>
            <person name="Pazour G.J."/>
            <person name="Richardson P.M."/>
            <person name="Rynearson T.A."/>
            <person name="Saito M.A."/>
            <person name="Schwartz D.C."/>
            <person name="Thamatrakoln K."/>
            <person name="Valentin K."/>
            <person name="Vardi A."/>
            <person name="Wilkerson F.P."/>
            <person name="Rokhsar D.S."/>
        </authorList>
    </citation>
    <scope>NUCLEOTIDE SEQUENCE [LARGE SCALE GENOMIC DNA]</scope>
    <source>
        <strain evidence="9 10">CCMP1335</strain>
    </source>
</reference>
<evidence type="ECO:0000259" key="6">
    <source>
        <dbReference type="Pfam" id="PF11262"/>
    </source>
</evidence>
<feature type="region of interest" description="Disordered" evidence="5">
    <location>
        <begin position="145"/>
        <end position="173"/>
    </location>
</feature>
<dbReference type="eggNOG" id="KOG1874">
    <property type="taxonomic scope" value="Eukaryota"/>
</dbReference>
<name>B8C4I1_THAPS</name>
<evidence type="ECO:0000256" key="4">
    <source>
        <dbReference type="ARBA" id="ARBA00023242"/>
    </source>
</evidence>
<feature type="region of interest" description="Disordered" evidence="5">
    <location>
        <begin position="1555"/>
        <end position="1753"/>
    </location>
</feature>
<keyword evidence="4" id="KW-0539">Nucleus</keyword>
<dbReference type="InterPro" id="IPR021418">
    <property type="entry name" value="THO_THOC2_C"/>
</dbReference>
<proteinExistence type="inferred from homology"/>
<dbReference type="Proteomes" id="UP000001449">
    <property type="component" value="Chromosome 6"/>
</dbReference>
<dbReference type="InParanoid" id="B8C4I1"/>
<dbReference type="STRING" id="35128.B8C4I1"/>
<feature type="compositionally biased region" description="Basic and acidic residues" evidence="5">
    <location>
        <begin position="1645"/>
        <end position="1676"/>
    </location>
</feature>
<dbReference type="PaxDb" id="35128-Thaps23279"/>
<evidence type="ECO:0000256" key="5">
    <source>
        <dbReference type="SAM" id="MobiDB-lite"/>
    </source>
</evidence>
<comment type="subcellular location">
    <subcellularLocation>
        <location evidence="1">Nucleus</location>
    </subcellularLocation>
</comment>
<feature type="domain" description="THO complex subunitTHOC2 C-terminal" evidence="6">
    <location>
        <begin position="1199"/>
        <end position="1535"/>
    </location>
</feature>
<dbReference type="InterPro" id="IPR021726">
    <property type="entry name" value="THO_THOC2_N"/>
</dbReference>
<dbReference type="InterPro" id="IPR040007">
    <property type="entry name" value="Tho2"/>
</dbReference>
<feature type="domain" description="THO complex subunit 2 N-terminal" evidence="8">
    <location>
        <begin position="285"/>
        <end position="588"/>
    </location>
</feature>
<dbReference type="EMBL" id="CM000643">
    <property type="protein sequence ID" value="EED91330.1"/>
    <property type="molecule type" value="Genomic_DNA"/>
</dbReference>
<dbReference type="GeneID" id="7444592"/>
<accession>B8C4I1</accession>
<dbReference type="RefSeq" id="XP_002291223.1">
    <property type="nucleotide sequence ID" value="XM_002291187.1"/>
</dbReference>
<dbReference type="GO" id="GO:0000445">
    <property type="term" value="C:THO complex part of transcription export complex"/>
    <property type="evidence" value="ECO:0000318"/>
    <property type="project" value="GO_Central"/>
</dbReference>
<dbReference type="InterPro" id="IPR032302">
    <property type="entry name" value="THOC2_N"/>
</dbReference>
<sequence>MATTPLPSLDELTSVLQQCLNVDQANATTTTDDDNDDDDGSTVLTTWQKLTQQCLSHGTNYDRMTSNEHVNMDDVNGRAEEAGKVLADALEWYLTRWWQQQQQDDVSTSSTDHPLKLLRDDKVLCMVAESLWMTGCMLEPNNDDEKEVAASADTAATTSTSDTQTVDNKSSTKRRASYQGLVSIIRCLVTPRPWMKVEPSKKEEAADTVSTAVAMEVDTPNTTNTATKGPEYQPLIPIQTLQTTLELSLLQHSNLLPNAPPPTSAAIAAAKRIKNKPPPTRDTNEQAMVKKMKKVQTDLYYRQHKFNLLAEESEGYAKLLTYLFAGGELLGDSDGVDDTTVMVGGEKKDDTGDGSASFSKATRHVRELIGTFDLDPNRVLDLALDALEWELNEVVTKSAKKQSSSFADVNKASGGSEELWGLDVLRVAMKGDGSTVGVASAKSIHSMLAIIRELDGSNNGVVQKEGRAVHHLLGNKYRFYHNRAVAAAAKTTAASTGKDGQATTTNASQTTYPRSLYVSTAFLCAHGVLDPHALLPHLVFAPTTTKPSTAAATKEANEKLTTATPLMEHYGTHCTDTIKRLKKLGVVSLNAAKAADAAKDEKKAADVTPVSFHNDPVIGVFRALLAILGDWDTAVAFLAHASVPEFSKIASKKDVNGEELRATMKCAIMAACTMSESVALDVCAWVSNTIGDMYRDLCQSGGNPPKKQFSMLLPSSLGETLTLPIDSTMADLSWAVREPLASLVGSGKIRLNSKLYLKMCRLYRAKFLPLVTTVNAAGADKEVDASVIDRDTLAVLSTFLVPALSLFPSDTDLPDELWNTITMLPYTVRYKLYSAWRNPALEKNALRSLTPVTVKSGKIAKPLGITESEIDTGIKARYVLKRISKENIKEMGSQLAKTSHNNPLVVFNMILSQIESYDNMILMMVDTFQFVTALSLDVMGYCLLLSLGGGDDGSGRSRTRMGGLNTEQWLASLETFTGAFYKKFPDVELRGILIYLTQRFQEGEVSELGVLRSLIKTAGGYGFVDYDSTAALSDLQLDGRCGSRLLKRETSSFGIVDDINKKASRKLRSVLQEGDLGAIMLILLSQIRQKNLYAKSDSKEHIKVLGNMYDDYQPSGPNAKERYANSMPPLVQLHEDYGVDTAVAWMLCRPLVRKSKFFLDDKKLSGSKSEEEPPAFLRPFASSSEMMSSYQKLLPEAAWKHISLELFEAFHSFSVYDIVCPEERYNSEIGRLKKEVESLTQLQKGGDAARGAMASMAASMAAAGGTDEQIRRSTAFTKEHAMKLDRLKHNKDQLSKDFSRQQKRCQLVHSQLKSQKDALIVAEESGESSCGEFAPAFMTFCVYPRCFLSPEDGLFCFHFIKMLHKMKVPGFLTIELIDNIINAATGSFYCVTEDEAGNLAIFLNEIWKVVNTWRYDNDAFASELKDTPGSRLSKTFAEENNMGEHSITDGVTHDDYKTLYTKWHLRIGSASIGCLKSSEYMYTRAALIVLSRIVLVYPTQPKVGDKILDTLTSLQGEDNPRPDIRATAQGYSSQLMKARDEGMWKEENLAVTRARQEREKLKAEERKKELAQRHEDMKKETEKIDKEIGNSQWGRGGRDDGRGRPWGNEPRMNPRPPPPPPPLNPGAPKFIPRDGGETRQLNNFESRRGDGHDHGRQSDSRRSGPDGDAWERDRGGIRPASGRHNDSRGGDSRRGDDSGGGGRRKRSRSPEGDDGDRDNPSQKRFRGPQSSRNARSSSPSRGGDRRRGGSSRY</sequence>
<evidence type="ECO:0000256" key="2">
    <source>
        <dbReference type="ARBA" id="ARBA00007857"/>
    </source>
</evidence>